<dbReference type="EC" id="2.3.1.48" evidence="2"/>
<feature type="compositionally biased region" description="Basic and acidic residues" evidence="10">
    <location>
        <begin position="258"/>
        <end position="268"/>
    </location>
</feature>
<dbReference type="PROSITE" id="PS51728">
    <property type="entry name" value="RTT109_HAT"/>
    <property type="match status" value="1"/>
</dbReference>
<evidence type="ECO:0000256" key="3">
    <source>
        <dbReference type="ARBA" id="ARBA00022679"/>
    </source>
</evidence>
<comment type="subcellular location">
    <subcellularLocation>
        <location evidence="1">Nucleus</location>
    </subcellularLocation>
</comment>
<keyword evidence="6" id="KW-0805">Transcription regulation</keyword>
<dbReference type="EMBL" id="WNWQ01001039">
    <property type="protein sequence ID" value="KAE9962478.1"/>
    <property type="molecule type" value="Genomic_DNA"/>
</dbReference>
<sequence length="590" mass="65540">METRSRESLDARLADALPEYTRFKFYHISTPPTKCSAIYSPPPGAKPEPTYCESHFLNVSIQSSDTESAEQIFVLAIEILIYTTKHLTTLFVSKADSTGYLSLLTIPKGQSSPLRTITSTFVSYLVENRQRKKAKLVISLFARASDQYLFPGSVENEAKHVSDDRQLVKWWCRVLDPVLRIYTAEGNANPEMDAEMQDDSETTAQAYIIVPGEDSIYSFLPPEVRQDPSLRKRWTSGHPLRETSSYPAAPPRCLIPHFPDDPKNRLLDDLDEELPDSQTNGSSTDSPSKRGTGKWRSVHTIEQFWLTMEQRSECSAGRLVGFIWVVFTPPNCESPSQNDNQGSLTLPHESSILPLPSSPSLKAVSPRKVPSQRRKPLTGVIVPRMPRIKSISSNLTSTILHLPTETKYYTWPTTSRGEIVLDEKKYKKATELLLRLDFAHQGIAEASTKTWIYELAVLGGREADGWGREVEGQKASTVQVQAAMPAVVMNTMQIKRKAVPTDVPAISASLSDSTLGVDAGVNTLQPRKRAKLDHADVRNGVGQENEAVNVLSSNLVRKKVKREECAPQEGNSSVVNVLSAGLVRKKPKVT</sequence>
<feature type="compositionally biased region" description="Low complexity" evidence="10">
    <location>
        <begin position="346"/>
        <end position="366"/>
    </location>
</feature>
<evidence type="ECO:0000313" key="12">
    <source>
        <dbReference type="EMBL" id="KAE9965009.1"/>
    </source>
</evidence>
<evidence type="ECO:0000256" key="7">
    <source>
        <dbReference type="ARBA" id="ARBA00023163"/>
    </source>
</evidence>
<feature type="compositionally biased region" description="Polar residues" evidence="10">
    <location>
        <begin position="277"/>
        <end position="286"/>
    </location>
</feature>
<dbReference type="Pfam" id="PF08214">
    <property type="entry name" value="HAT_KAT11"/>
    <property type="match status" value="1"/>
</dbReference>
<dbReference type="GO" id="GO:0032931">
    <property type="term" value="F:histone H3K56 acetyltransferase activity"/>
    <property type="evidence" value="ECO:0007669"/>
    <property type="project" value="TreeGrafter"/>
</dbReference>
<organism evidence="12 13">
    <name type="scientific">Venturia inaequalis</name>
    <name type="common">Apple scab fungus</name>
    <dbReference type="NCBI Taxonomy" id="5025"/>
    <lineage>
        <taxon>Eukaryota</taxon>
        <taxon>Fungi</taxon>
        <taxon>Dikarya</taxon>
        <taxon>Ascomycota</taxon>
        <taxon>Pezizomycotina</taxon>
        <taxon>Dothideomycetes</taxon>
        <taxon>Pleosporomycetidae</taxon>
        <taxon>Venturiales</taxon>
        <taxon>Venturiaceae</taxon>
        <taxon>Venturia</taxon>
    </lineage>
</organism>
<dbReference type="PANTHER" id="PTHR31571:SF2">
    <property type="entry name" value="HISTONE ACETYLTRANSFERASE RTT109"/>
    <property type="match status" value="1"/>
</dbReference>
<keyword evidence="8" id="KW-0539">Nucleus</keyword>
<keyword evidence="4" id="KW-0227">DNA damage</keyword>
<dbReference type="Proteomes" id="UP000433883">
    <property type="component" value="Unassembled WGS sequence"/>
</dbReference>
<evidence type="ECO:0000256" key="6">
    <source>
        <dbReference type="ARBA" id="ARBA00023015"/>
    </source>
</evidence>
<evidence type="ECO:0000256" key="5">
    <source>
        <dbReference type="ARBA" id="ARBA00022990"/>
    </source>
</evidence>
<protein>
    <recommendedName>
        <fullName evidence="2">histone acetyltransferase</fullName>
        <ecNumber evidence="2">2.3.1.48</ecNumber>
    </recommendedName>
</protein>
<dbReference type="AlphaFoldDB" id="A0A8H3U7S2"/>
<dbReference type="PANTHER" id="PTHR31571">
    <property type="entry name" value="ALTERED INHERITANCE OF MITOCHONDRIA PROTEIN 6"/>
    <property type="match status" value="1"/>
</dbReference>
<evidence type="ECO:0000313" key="11">
    <source>
        <dbReference type="EMBL" id="KAE9962478.1"/>
    </source>
</evidence>
<feature type="compositionally biased region" description="Polar residues" evidence="10">
    <location>
        <begin position="334"/>
        <end position="344"/>
    </location>
</feature>
<evidence type="ECO:0000256" key="1">
    <source>
        <dbReference type="ARBA" id="ARBA00004123"/>
    </source>
</evidence>
<evidence type="ECO:0000256" key="10">
    <source>
        <dbReference type="SAM" id="MobiDB-lite"/>
    </source>
</evidence>
<reference evidence="12 13" key="1">
    <citation type="submission" date="2018-12" db="EMBL/GenBank/DDBJ databases">
        <title>Venturia inaequalis Genome Resource.</title>
        <authorList>
            <person name="Lichtner F.J."/>
        </authorList>
    </citation>
    <scope>NUCLEOTIDE SEQUENCE [LARGE SCALE GENOMIC DNA]</scope>
    <source>
        <strain evidence="12 13">120213</strain>
        <strain evidence="11">Bline_iso_100314</strain>
    </source>
</reference>
<comment type="catalytic activity">
    <reaction evidence="9">
        <text>L-lysyl-[histone] + acetyl-CoA = N(6)-acetyl-L-lysyl-[histone] + CoA + H(+)</text>
        <dbReference type="Rhea" id="RHEA:21992"/>
        <dbReference type="Rhea" id="RHEA-COMP:9845"/>
        <dbReference type="Rhea" id="RHEA-COMP:11338"/>
        <dbReference type="ChEBI" id="CHEBI:15378"/>
        <dbReference type="ChEBI" id="CHEBI:29969"/>
        <dbReference type="ChEBI" id="CHEBI:57287"/>
        <dbReference type="ChEBI" id="CHEBI:57288"/>
        <dbReference type="ChEBI" id="CHEBI:61930"/>
        <dbReference type="EC" id="2.3.1.48"/>
    </reaction>
    <physiologicalReaction direction="left-to-right" evidence="9">
        <dbReference type="Rhea" id="RHEA:21993"/>
    </physiologicalReaction>
</comment>
<dbReference type="SMART" id="SM01250">
    <property type="entry name" value="KAT11"/>
    <property type="match status" value="1"/>
</dbReference>
<dbReference type="GO" id="GO:0005634">
    <property type="term" value="C:nucleus"/>
    <property type="evidence" value="ECO:0007669"/>
    <property type="project" value="UniProtKB-SubCell"/>
</dbReference>
<gene>
    <name evidence="11" type="ORF">BLS_000270</name>
    <name evidence="12" type="ORF">EG328_010048</name>
</gene>
<comment type="caution">
    <text evidence="12">The sequence shown here is derived from an EMBL/GenBank/DDBJ whole genome shotgun (WGS) entry which is preliminary data.</text>
</comment>
<dbReference type="EMBL" id="WNWS01000633">
    <property type="protein sequence ID" value="KAE9965009.1"/>
    <property type="molecule type" value="Genomic_DNA"/>
</dbReference>
<dbReference type="GO" id="GO:0006355">
    <property type="term" value="P:regulation of DNA-templated transcription"/>
    <property type="evidence" value="ECO:0007669"/>
    <property type="project" value="InterPro"/>
</dbReference>
<evidence type="ECO:0000256" key="4">
    <source>
        <dbReference type="ARBA" id="ARBA00022763"/>
    </source>
</evidence>
<feature type="region of interest" description="Disordered" evidence="10">
    <location>
        <begin position="334"/>
        <end position="375"/>
    </location>
</feature>
<dbReference type="InterPro" id="IPR051236">
    <property type="entry name" value="HAT_RTT109-like"/>
</dbReference>
<keyword evidence="5" id="KW-0007">Acetylation</keyword>
<accession>A0A8H3U7S2</accession>
<keyword evidence="3" id="KW-0808">Transferase</keyword>
<dbReference type="Proteomes" id="UP000447873">
    <property type="component" value="Unassembled WGS sequence"/>
</dbReference>
<evidence type="ECO:0000313" key="13">
    <source>
        <dbReference type="Proteomes" id="UP000447873"/>
    </source>
</evidence>
<evidence type="ECO:0000256" key="2">
    <source>
        <dbReference type="ARBA" id="ARBA00013184"/>
    </source>
</evidence>
<name>A0A8H3U7S2_VENIN</name>
<dbReference type="InterPro" id="IPR016849">
    <property type="entry name" value="Rtt109"/>
</dbReference>
<feature type="region of interest" description="Disordered" evidence="10">
    <location>
        <begin position="228"/>
        <end position="294"/>
    </location>
</feature>
<evidence type="ECO:0000256" key="9">
    <source>
        <dbReference type="ARBA" id="ARBA00048940"/>
    </source>
</evidence>
<dbReference type="GO" id="GO:0006974">
    <property type="term" value="P:DNA damage response"/>
    <property type="evidence" value="ECO:0007669"/>
    <property type="project" value="UniProtKB-KW"/>
</dbReference>
<evidence type="ECO:0000256" key="8">
    <source>
        <dbReference type="ARBA" id="ARBA00023242"/>
    </source>
</evidence>
<dbReference type="InterPro" id="IPR013178">
    <property type="entry name" value="Histone_AcTrfase_Rtt109/CBP"/>
</dbReference>
<proteinExistence type="predicted"/>
<keyword evidence="7" id="KW-0804">Transcription</keyword>